<evidence type="ECO:0000313" key="2">
    <source>
        <dbReference type="Proteomes" id="UP001589797"/>
    </source>
</evidence>
<keyword evidence="2" id="KW-1185">Reference proteome</keyword>
<proteinExistence type="predicted"/>
<reference evidence="1 2" key="1">
    <citation type="submission" date="2024-09" db="EMBL/GenBank/DDBJ databases">
        <authorList>
            <person name="Sun Q."/>
            <person name="Mori K."/>
        </authorList>
    </citation>
    <scope>NUCLEOTIDE SEQUENCE [LARGE SCALE GENOMIC DNA]</scope>
    <source>
        <strain evidence="1 2">CCM 7650</strain>
    </source>
</reference>
<evidence type="ECO:0008006" key="3">
    <source>
        <dbReference type="Google" id="ProtNLM"/>
    </source>
</evidence>
<dbReference type="Proteomes" id="UP001589797">
    <property type="component" value="Unassembled WGS sequence"/>
</dbReference>
<organism evidence="1 2">
    <name type="scientific">Fontibacter flavus</name>
    <dbReference type="NCBI Taxonomy" id="654838"/>
    <lineage>
        <taxon>Bacteria</taxon>
        <taxon>Pseudomonadati</taxon>
        <taxon>Bacteroidota</taxon>
        <taxon>Cytophagia</taxon>
        <taxon>Cytophagales</taxon>
        <taxon>Cyclobacteriaceae</taxon>
        <taxon>Fontibacter</taxon>
    </lineage>
</organism>
<evidence type="ECO:0000313" key="1">
    <source>
        <dbReference type="EMBL" id="MFC0262745.1"/>
    </source>
</evidence>
<accession>A0ABV6FS99</accession>
<sequence length="87" mass="8882">MKLKNLIVNAVKISAAVVLGIIIGLSPMTSFGEDVVETAMMGTSYCQHNISGDDGLATFCQITYCSHATGVGSNVGPCGSDESLPGS</sequence>
<comment type="caution">
    <text evidence="1">The sequence shown here is derived from an EMBL/GenBank/DDBJ whole genome shotgun (WGS) entry which is preliminary data.</text>
</comment>
<protein>
    <recommendedName>
        <fullName evidence="3">Secreted protein</fullName>
    </recommendedName>
</protein>
<dbReference type="EMBL" id="JBHLWI010000024">
    <property type="protein sequence ID" value="MFC0262745.1"/>
    <property type="molecule type" value="Genomic_DNA"/>
</dbReference>
<dbReference type="RefSeq" id="WP_382387196.1">
    <property type="nucleotide sequence ID" value="NZ_JBHLWI010000024.1"/>
</dbReference>
<name>A0ABV6FS99_9BACT</name>
<gene>
    <name evidence="1" type="ORF">ACFFIP_08635</name>
</gene>